<evidence type="ECO:0000313" key="1">
    <source>
        <dbReference type="EMBL" id="KGQ32248.1"/>
    </source>
</evidence>
<protein>
    <submittedName>
        <fullName evidence="1">Phage head-tail adapter protein</fullName>
    </submittedName>
</protein>
<dbReference type="RefSeq" id="WP_039083867.1">
    <property type="nucleotide sequence ID" value="NZ_JPXS01000024.1"/>
</dbReference>
<dbReference type="InterPro" id="IPR008767">
    <property type="entry name" value="Phage_SPP1_head-tail_adaptor"/>
</dbReference>
<evidence type="ECO:0000313" key="2">
    <source>
        <dbReference type="Proteomes" id="UP000030526"/>
    </source>
</evidence>
<dbReference type="AlphaFoldDB" id="A0A0A2XJ87"/>
<reference evidence="1 2" key="1">
    <citation type="submission" date="2014-08" db="EMBL/GenBank/DDBJ databases">
        <title>Chaperone-usher fimbriae in a diverse selection of Gallibacterium genomes.</title>
        <authorList>
            <person name="Kudirkiene E."/>
            <person name="Bager R.J."/>
            <person name="Johnson T.J."/>
            <person name="Bojesen A.M."/>
        </authorList>
    </citation>
    <scope>NUCLEOTIDE SEQUENCE [LARGE SCALE GENOMIC DNA]</scope>
    <source>
        <strain evidence="1 2">20558/3kl.</strain>
    </source>
</reference>
<dbReference type="InterPro" id="IPR038666">
    <property type="entry name" value="SSP1_head-tail_sf"/>
</dbReference>
<sequence>MAKMLSAGRYNRQITLQKNTIVRNSYGGTEAQWEDIATVRASIEPIQGREYWSGPFQLGENIIRIRLRYLPGITRKMRVVYGDRIFAIYSVIDSKEAHREIQLMCKEGEAYGR</sequence>
<gene>
    <name evidence="1" type="ORF">JP32_04915</name>
</gene>
<organism evidence="1 2">
    <name type="scientific">Gallibacterium anatis</name>
    <dbReference type="NCBI Taxonomy" id="750"/>
    <lineage>
        <taxon>Bacteria</taxon>
        <taxon>Pseudomonadati</taxon>
        <taxon>Pseudomonadota</taxon>
        <taxon>Gammaproteobacteria</taxon>
        <taxon>Pasteurellales</taxon>
        <taxon>Pasteurellaceae</taxon>
        <taxon>Gallibacterium</taxon>
    </lineage>
</organism>
<comment type="caution">
    <text evidence="1">The sequence shown here is derived from an EMBL/GenBank/DDBJ whole genome shotgun (WGS) entry which is preliminary data.</text>
</comment>
<name>A0A0A2XJ87_9PAST</name>
<accession>A0A0A2XJ87</accession>
<dbReference type="Pfam" id="PF05521">
    <property type="entry name" value="Phage_HCP"/>
    <property type="match status" value="1"/>
</dbReference>
<proteinExistence type="predicted"/>
<dbReference type="EMBL" id="JPXS01000024">
    <property type="protein sequence ID" value="KGQ32248.1"/>
    <property type="molecule type" value="Genomic_DNA"/>
</dbReference>
<dbReference type="NCBIfam" id="TIGR01563">
    <property type="entry name" value="gp16_SPP1"/>
    <property type="match status" value="1"/>
</dbReference>
<dbReference type="Gene3D" id="2.40.10.270">
    <property type="entry name" value="Bacteriophage SPP1 head-tail adaptor protein"/>
    <property type="match status" value="1"/>
</dbReference>
<dbReference type="Proteomes" id="UP000030526">
    <property type="component" value="Unassembled WGS sequence"/>
</dbReference>